<evidence type="ECO:0000259" key="3">
    <source>
        <dbReference type="Pfam" id="PF20152"/>
    </source>
</evidence>
<sequence>MRRLTSSHMIPPHHYMASVNSNDRIRSHRLLTGPETRLRATPAVAEREGLRMFAPYGTVDESMQLHAAATRRRRQDSVENIYRGRSKSLASGPRFHNKLAKMAFTAEQTLVMLVVASWLNIALYAVEIVLCGRYFGRRSTRPWTHKAGVAALVFFDTVCTVAISFNVCIAVVKPTTLSLRLFVLPLSMQIITTYISAVIAELFLCNLFYVLTGSVVVTGVILILILLHLAFSWASAIILLKEPLNPASFSFTATTSVGAISCAATDVIIALCLTYRFWTMMSRTLPQYRTRSLLRRIMVLTISSGAICAGNTFLMMILLLKGSPIFTFFFTCQGRVYALTLLGNFLVGVPAQRATETTPSQRLGGTHSNNVVVFRTMAVETSISAADPMKSGDRLRSPTTGSTLSSHTQITHDRSSAQSEELALGPIQGKGKTDPERDYEE</sequence>
<feature type="region of interest" description="Disordered" evidence="1">
    <location>
        <begin position="385"/>
        <end position="441"/>
    </location>
</feature>
<dbReference type="Proteomes" id="UP001218218">
    <property type="component" value="Unassembled WGS sequence"/>
</dbReference>
<feature type="compositionally biased region" description="Polar residues" evidence="1">
    <location>
        <begin position="397"/>
        <end position="409"/>
    </location>
</feature>
<feature type="domain" description="DUF6534" evidence="3">
    <location>
        <begin position="263"/>
        <end position="344"/>
    </location>
</feature>
<name>A0AAD7ACH8_9AGAR</name>
<dbReference type="InterPro" id="IPR045339">
    <property type="entry name" value="DUF6534"/>
</dbReference>
<keyword evidence="2" id="KW-0472">Membrane</keyword>
<protein>
    <recommendedName>
        <fullName evidence="3">DUF6534 domain-containing protein</fullName>
    </recommendedName>
</protein>
<reference evidence="4" key="1">
    <citation type="submission" date="2023-03" db="EMBL/GenBank/DDBJ databases">
        <title>Massive genome expansion in bonnet fungi (Mycena s.s.) driven by repeated elements and novel gene families across ecological guilds.</title>
        <authorList>
            <consortium name="Lawrence Berkeley National Laboratory"/>
            <person name="Harder C.B."/>
            <person name="Miyauchi S."/>
            <person name="Viragh M."/>
            <person name="Kuo A."/>
            <person name="Thoen E."/>
            <person name="Andreopoulos B."/>
            <person name="Lu D."/>
            <person name="Skrede I."/>
            <person name="Drula E."/>
            <person name="Henrissat B."/>
            <person name="Morin E."/>
            <person name="Kohler A."/>
            <person name="Barry K."/>
            <person name="LaButti K."/>
            <person name="Morin E."/>
            <person name="Salamov A."/>
            <person name="Lipzen A."/>
            <person name="Mereny Z."/>
            <person name="Hegedus B."/>
            <person name="Baldrian P."/>
            <person name="Stursova M."/>
            <person name="Weitz H."/>
            <person name="Taylor A."/>
            <person name="Grigoriev I.V."/>
            <person name="Nagy L.G."/>
            <person name="Martin F."/>
            <person name="Kauserud H."/>
        </authorList>
    </citation>
    <scope>NUCLEOTIDE SEQUENCE</scope>
    <source>
        <strain evidence="4">CBHHK002</strain>
    </source>
</reference>
<feature type="transmembrane region" description="Helical" evidence="2">
    <location>
        <begin position="147"/>
        <end position="172"/>
    </location>
</feature>
<feature type="transmembrane region" description="Helical" evidence="2">
    <location>
        <begin position="110"/>
        <end position="135"/>
    </location>
</feature>
<feature type="transmembrane region" description="Helical" evidence="2">
    <location>
        <begin position="325"/>
        <end position="347"/>
    </location>
</feature>
<feature type="compositionally biased region" description="Basic and acidic residues" evidence="1">
    <location>
        <begin position="431"/>
        <end position="441"/>
    </location>
</feature>
<keyword evidence="2" id="KW-0812">Transmembrane</keyword>
<keyword evidence="2" id="KW-1133">Transmembrane helix</keyword>
<evidence type="ECO:0000256" key="2">
    <source>
        <dbReference type="SAM" id="Phobius"/>
    </source>
</evidence>
<feature type="transmembrane region" description="Helical" evidence="2">
    <location>
        <begin position="297"/>
        <end position="319"/>
    </location>
</feature>
<feature type="transmembrane region" description="Helical" evidence="2">
    <location>
        <begin position="178"/>
        <end position="200"/>
    </location>
</feature>
<keyword evidence="5" id="KW-1185">Reference proteome</keyword>
<comment type="caution">
    <text evidence="4">The sequence shown here is derived from an EMBL/GenBank/DDBJ whole genome shotgun (WGS) entry which is preliminary data.</text>
</comment>
<evidence type="ECO:0000256" key="1">
    <source>
        <dbReference type="SAM" id="MobiDB-lite"/>
    </source>
</evidence>
<evidence type="ECO:0000313" key="4">
    <source>
        <dbReference type="EMBL" id="KAJ7355220.1"/>
    </source>
</evidence>
<gene>
    <name evidence="4" type="ORF">DFH08DRAFT_954722</name>
</gene>
<accession>A0AAD7ACH8</accession>
<dbReference type="Pfam" id="PF20152">
    <property type="entry name" value="DUF6534"/>
    <property type="match status" value="1"/>
</dbReference>
<feature type="transmembrane region" description="Helical" evidence="2">
    <location>
        <begin position="207"/>
        <end position="231"/>
    </location>
</feature>
<feature type="transmembrane region" description="Helical" evidence="2">
    <location>
        <begin position="251"/>
        <end position="277"/>
    </location>
</feature>
<dbReference type="EMBL" id="JARIHO010000009">
    <property type="protein sequence ID" value="KAJ7355220.1"/>
    <property type="molecule type" value="Genomic_DNA"/>
</dbReference>
<evidence type="ECO:0000313" key="5">
    <source>
        <dbReference type="Proteomes" id="UP001218218"/>
    </source>
</evidence>
<dbReference type="PANTHER" id="PTHR40465">
    <property type="entry name" value="CHROMOSOME 1, WHOLE GENOME SHOTGUN SEQUENCE"/>
    <property type="match status" value="1"/>
</dbReference>
<dbReference type="AlphaFoldDB" id="A0AAD7ACH8"/>
<dbReference type="PANTHER" id="PTHR40465:SF1">
    <property type="entry name" value="DUF6534 DOMAIN-CONTAINING PROTEIN"/>
    <property type="match status" value="1"/>
</dbReference>
<organism evidence="4 5">
    <name type="scientific">Mycena albidolilacea</name>
    <dbReference type="NCBI Taxonomy" id="1033008"/>
    <lineage>
        <taxon>Eukaryota</taxon>
        <taxon>Fungi</taxon>
        <taxon>Dikarya</taxon>
        <taxon>Basidiomycota</taxon>
        <taxon>Agaricomycotina</taxon>
        <taxon>Agaricomycetes</taxon>
        <taxon>Agaricomycetidae</taxon>
        <taxon>Agaricales</taxon>
        <taxon>Marasmiineae</taxon>
        <taxon>Mycenaceae</taxon>
        <taxon>Mycena</taxon>
    </lineage>
</organism>
<proteinExistence type="predicted"/>